<reference evidence="2" key="1">
    <citation type="submission" date="2018-10" db="EMBL/GenBank/DDBJ databases">
        <authorList>
            <person name="Aoki K."/>
        </authorList>
    </citation>
    <scope>NUCLEOTIDE SEQUENCE</scope>
</reference>
<dbReference type="GO" id="GO:0016798">
    <property type="term" value="F:hydrolase activity, acting on glycosyl bonds"/>
    <property type="evidence" value="ECO:0007669"/>
    <property type="project" value="UniProtKB-KW"/>
</dbReference>
<evidence type="ECO:0000259" key="1">
    <source>
        <dbReference type="PROSITE" id="PS51782"/>
    </source>
</evidence>
<keyword evidence="2" id="KW-0326">Glycosidase</keyword>
<proteinExistence type="predicted"/>
<dbReference type="EC" id="3.2.1.-" evidence="2"/>
<dbReference type="InterPro" id="IPR036779">
    <property type="entry name" value="LysM_dom_sf"/>
</dbReference>
<organism evidence="2">
    <name type="scientific">hydrothermal vent metagenome</name>
    <dbReference type="NCBI Taxonomy" id="652676"/>
    <lineage>
        <taxon>unclassified sequences</taxon>
        <taxon>metagenomes</taxon>
        <taxon>ecological metagenomes</taxon>
    </lineage>
</organism>
<feature type="domain" description="LysM" evidence="1">
    <location>
        <begin position="413"/>
        <end position="456"/>
    </location>
</feature>
<gene>
    <name evidence="2" type="ORF">MNB_ARC-1_210</name>
</gene>
<dbReference type="PANTHER" id="PTHR37423:SF2">
    <property type="entry name" value="MEMBRANE-BOUND LYTIC MUREIN TRANSGLYCOSYLASE C"/>
    <property type="match status" value="1"/>
</dbReference>
<dbReference type="SMART" id="SM00257">
    <property type="entry name" value="LysM"/>
    <property type="match status" value="2"/>
</dbReference>
<dbReference type="AlphaFoldDB" id="A0A3B1E638"/>
<dbReference type="Pfam" id="PF01464">
    <property type="entry name" value="SLT"/>
    <property type="match status" value="1"/>
</dbReference>
<dbReference type="CDD" id="cd16894">
    <property type="entry name" value="MltD-like"/>
    <property type="match status" value="1"/>
</dbReference>
<dbReference type="InterPro" id="IPR018392">
    <property type="entry name" value="LysM"/>
</dbReference>
<accession>A0A3B1E638</accession>
<dbReference type="PANTHER" id="PTHR37423">
    <property type="entry name" value="SOLUBLE LYTIC MUREIN TRANSGLYCOSYLASE-RELATED"/>
    <property type="match status" value="1"/>
</dbReference>
<feature type="domain" description="LysM" evidence="1">
    <location>
        <begin position="360"/>
        <end position="403"/>
    </location>
</feature>
<dbReference type="PROSITE" id="PS51782">
    <property type="entry name" value="LYSM"/>
    <property type="match status" value="2"/>
</dbReference>
<dbReference type="Gene3D" id="3.10.350.10">
    <property type="entry name" value="LysM domain"/>
    <property type="match status" value="2"/>
</dbReference>
<protein>
    <submittedName>
        <fullName evidence="2">Membrane-bound lytic murein transglycosylase D</fullName>
        <ecNumber evidence="2">3.2.1.-</ecNumber>
    </submittedName>
</protein>
<dbReference type="InterPro" id="IPR023346">
    <property type="entry name" value="Lysozyme-like_dom_sf"/>
</dbReference>
<keyword evidence="2" id="KW-0378">Hydrolase</keyword>
<sequence>MIYKQIFFILFLFTPYINASLVSTPFVSNDLKILEELDIDTSYITDYKLQKMYKRFLNKDKRNYTTKLHNAYLFIPTIKKILKENNIPSAFLYLVMAESNFILHAKSNKKAIGLWQFMPATGKRFELKINRYIDERMDIIKSTQAAVEYLKYLHKKFGKWYIAAIAYNCGEGRVIEGIVRSTIDIYCKDQDNNCKANNEIKKYRKTIKLYQAKKVKFSKINKIYKVIKNWKYKPSIDHLLVTQRGISRQYIPKESRFYIRKIISLAMMNNSSFLIKENNSHLLNRGISDPIAVVNVKGGVRLKDIAKIIGVSSKKLHSLNRHIKRNIIPLDSNEINIYVPYSSLARFNTNIKKLKPILFQIYKVKSGDTLAAIGQRYKLSYRVIKKFNKLKSNLLSLNQRLLIPADSSILRDKIYFVKKGDSLRKISKMYKISLKKLMKDNKLKTSMIRAGEKIVVKYN</sequence>
<dbReference type="Pfam" id="PF01476">
    <property type="entry name" value="LysM"/>
    <property type="match status" value="2"/>
</dbReference>
<dbReference type="CDD" id="cd00118">
    <property type="entry name" value="LysM"/>
    <property type="match status" value="1"/>
</dbReference>
<name>A0A3B1E638_9ZZZZ</name>
<dbReference type="InterPro" id="IPR008258">
    <property type="entry name" value="Transglycosylase_SLT_dom_1"/>
</dbReference>
<dbReference type="Gene3D" id="1.10.530.10">
    <property type="match status" value="1"/>
</dbReference>
<dbReference type="EMBL" id="UOYO01000024">
    <property type="protein sequence ID" value="VAY87351.1"/>
    <property type="molecule type" value="Genomic_DNA"/>
</dbReference>
<dbReference type="SUPFAM" id="SSF54106">
    <property type="entry name" value="LysM domain"/>
    <property type="match status" value="2"/>
</dbReference>
<evidence type="ECO:0000313" key="2">
    <source>
        <dbReference type="EMBL" id="VAY87351.1"/>
    </source>
</evidence>
<dbReference type="SUPFAM" id="SSF53955">
    <property type="entry name" value="Lysozyme-like"/>
    <property type="match status" value="1"/>
</dbReference>